<dbReference type="Gene3D" id="3.10.540.10">
    <property type="entry name" value="duf1285 like domain"/>
    <property type="match status" value="1"/>
</dbReference>
<keyword evidence="3" id="KW-1185">Reference proteome</keyword>
<evidence type="ECO:0000313" key="2">
    <source>
        <dbReference type="EMBL" id="TRY12999.1"/>
    </source>
</evidence>
<accession>A0A553JKL2</accession>
<protein>
    <submittedName>
        <fullName evidence="2">DUF1285 domain-containing protein</fullName>
    </submittedName>
</protein>
<dbReference type="Gene3D" id="2.30.270.10">
    <property type="entry name" value="duf1285 protein"/>
    <property type="match status" value="1"/>
</dbReference>
<evidence type="ECO:0000313" key="3">
    <source>
        <dbReference type="Proteomes" id="UP000318126"/>
    </source>
</evidence>
<name>A0A553JKL2_SHEHA</name>
<dbReference type="InterPro" id="IPR023361">
    <property type="entry name" value="DUF1285_beta_roll_sf"/>
</dbReference>
<dbReference type="AlphaFoldDB" id="A0A553JKL2"/>
<gene>
    <name evidence="2" type="ORF">FN961_18020</name>
</gene>
<dbReference type="Proteomes" id="UP000318126">
    <property type="component" value="Unassembled WGS sequence"/>
</dbReference>
<sequence>MSDNNISVERALTKVTQDAELCSEAVLFKIDDQGHWFYLDESLPTKFARLFSSILNCINGEYFLITPVEKLKVEVARFPLIAVDYHLLEMGRVEVVTALGTQYQIDSIDAFNVKDEEITVLVDRGLVAKLGRACYYRYINQFIMVDE</sequence>
<organism evidence="2 3">
    <name type="scientific">Shewanella hanedai</name>
    <name type="common">Alteromonas hanedai</name>
    <dbReference type="NCBI Taxonomy" id="25"/>
    <lineage>
        <taxon>Bacteria</taxon>
        <taxon>Pseudomonadati</taxon>
        <taxon>Pseudomonadota</taxon>
        <taxon>Gammaproteobacteria</taxon>
        <taxon>Alteromonadales</taxon>
        <taxon>Shewanellaceae</taxon>
        <taxon>Shewanella</taxon>
    </lineage>
</organism>
<reference evidence="3" key="1">
    <citation type="submission" date="2019-07" db="EMBL/GenBank/DDBJ databases">
        <title>Shewanella sp. YLB-08 draft genomic sequence.</title>
        <authorList>
            <person name="Yu L."/>
        </authorList>
    </citation>
    <scope>NUCLEOTIDE SEQUENCE [LARGE SCALE GENOMIC DNA]</scope>
    <source>
        <strain evidence="3">JCM 20706</strain>
    </source>
</reference>
<dbReference type="EMBL" id="VKGK01000024">
    <property type="protein sequence ID" value="TRY12999.1"/>
    <property type="molecule type" value="Genomic_DNA"/>
</dbReference>
<proteinExistence type="predicted"/>
<evidence type="ECO:0000259" key="1">
    <source>
        <dbReference type="Pfam" id="PF06938"/>
    </source>
</evidence>
<feature type="domain" description="DUF1285" evidence="1">
    <location>
        <begin position="26"/>
        <end position="75"/>
    </location>
</feature>
<dbReference type="OrthoDB" id="3078366at2"/>
<dbReference type="Pfam" id="PF06938">
    <property type="entry name" value="DUF1285_N"/>
    <property type="match status" value="1"/>
</dbReference>
<comment type="caution">
    <text evidence="2">The sequence shown here is derived from an EMBL/GenBank/DDBJ whole genome shotgun (WGS) entry which is preliminary data.</text>
</comment>
<dbReference type="RefSeq" id="WP_144041571.1">
    <property type="nucleotide sequence ID" value="NZ_BMPL01000021.1"/>
</dbReference>
<dbReference type="InterPro" id="IPR048341">
    <property type="entry name" value="DUF1285_N"/>
</dbReference>